<feature type="transmembrane region" description="Helical" evidence="6">
    <location>
        <begin position="323"/>
        <end position="345"/>
    </location>
</feature>
<feature type="transmembrane region" description="Helical" evidence="6">
    <location>
        <begin position="165"/>
        <end position="187"/>
    </location>
</feature>
<dbReference type="PANTHER" id="PTHR30250">
    <property type="entry name" value="PST FAMILY PREDICTED COLANIC ACID TRANSPORTER"/>
    <property type="match status" value="1"/>
</dbReference>
<feature type="transmembrane region" description="Helical" evidence="6">
    <location>
        <begin position="378"/>
        <end position="399"/>
    </location>
</feature>
<dbReference type="STRING" id="1505725.GA0061074_10949"/>
<feature type="transmembrane region" description="Helical" evidence="6">
    <location>
        <begin position="208"/>
        <end position="228"/>
    </location>
</feature>
<accession>A0A1C4B959</accession>
<dbReference type="OrthoDB" id="9815702at2"/>
<evidence type="ECO:0000256" key="5">
    <source>
        <dbReference type="ARBA" id="ARBA00023136"/>
    </source>
</evidence>
<dbReference type="Proteomes" id="UP000199268">
    <property type="component" value="Unassembled WGS sequence"/>
</dbReference>
<feature type="transmembrane region" description="Helical" evidence="6">
    <location>
        <begin position="281"/>
        <end position="303"/>
    </location>
</feature>
<feature type="transmembrane region" description="Helical" evidence="6">
    <location>
        <begin position="441"/>
        <end position="460"/>
    </location>
</feature>
<dbReference type="RefSeq" id="WP_092463118.1">
    <property type="nucleotide sequence ID" value="NZ_BJEE01000008.1"/>
</dbReference>
<sequence>MTSLVYNYFWNVLYHIFNLFVPLLTMPYIARTLGPHELGIHSYTATNTQYFILIATIGVTYGCQLITTSKKNKLLQTQLFWELYFFRIIVSIFTFIIFIVFLFLTQTTYFIFYLAQSIQIIALALDISWYYQGIENFKLITIRNLIMRIATILSIFILIKNQSDLLLYICILSCSTLISNLTFYTNLHKEIAKPTKHYWHFKKHIKPAALLLLPELIITLYATINKTYLGIFSSMTAVAYFENADRLIRILITFITASGTVFIPRINKLYATKQFETLKKLIVNSFLITNFLCFPLVAGILALSKDFSLWFFSNKFSGISTYIELEALLIILISWSHIIGVQFLIPTKNIKPYFYSVVIGACINLLLNYPCIKLFQEIGVVYATIAAELSVTVVQFYIIKKHFNIKQIFSRSLKFLISAILMYGIVLFINHQLPLSSGNLLLEILIGSVVYILSVGIFFYKKILTIIKSFFKECL</sequence>
<feature type="transmembrane region" description="Helical" evidence="6">
    <location>
        <begin position="352"/>
        <end position="372"/>
    </location>
</feature>
<feature type="transmembrane region" description="Helical" evidence="6">
    <location>
        <begin position="248"/>
        <end position="269"/>
    </location>
</feature>
<protein>
    <submittedName>
        <fullName evidence="7">Membrane protein involved in the export of O-antigen and teichoic acid</fullName>
    </submittedName>
</protein>
<dbReference type="InterPro" id="IPR050833">
    <property type="entry name" value="Poly_Biosynth_Transport"/>
</dbReference>
<evidence type="ECO:0000256" key="2">
    <source>
        <dbReference type="ARBA" id="ARBA00022475"/>
    </source>
</evidence>
<evidence type="ECO:0000256" key="6">
    <source>
        <dbReference type="SAM" id="Phobius"/>
    </source>
</evidence>
<dbReference type="GO" id="GO:0005886">
    <property type="term" value="C:plasma membrane"/>
    <property type="evidence" value="ECO:0007669"/>
    <property type="project" value="UniProtKB-SubCell"/>
</dbReference>
<feature type="transmembrane region" description="Helical" evidence="6">
    <location>
        <begin position="12"/>
        <end position="30"/>
    </location>
</feature>
<keyword evidence="3 6" id="KW-0812">Transmembrane</keyword>
<dbReference type="InterPro" id="IPR002797">
    <property type="entry name" value="Polysacc_synth"/>
</dbReference>
<evidence type="ECO:0000256" key="3">
    <source>
        <dbReference type="ARBA" id="ARBA00022692"/>
    </source>
</evidence>
<feature type="transmembrane region" description="Helical" evidence="6">
    <location>
        <begin position="411"/>
        <end position="429"/>
    </location>
</feature>
<evidence type="ECO:0000313" key="7">
    <source>
        <dbReference type="EMBL" id="SCC03383.1"/>
    </source>
</evidence>
<organism evidence="7 8">
    <name type="scientific">Weissella bombi</name>
    <dbReference type="NCBI Taxonomy" id="1505725"/>
    <lineage>
        <taxon>Bacteria</taxon>
        <taxon>Bacillati</taxon>
        <taxon>Bacillota</taxon>
        <taxon>Bacilli</taxon>
        <taxon>Lactobacillales</taxon>
        <taxon>Lactobacillaceae</taxon>
        <taxon>Weissella</taxon>
    </lineage>
</organism>
<evidence type="ECO:0000313" key="8">
    <source>
        <dbReference type="Proteomes" id="UP000199268"/>
    </source>
</evidence>
<feature type="transmembrane region" description="Helical" evidence="6">
    <location>
        <begin position="110"/>
        <end position="130"/>
    </location>
</feature>
<comment type="subcellular location">
    <subcellularLocation>
        <location evidence="1">Cell membrane</location>
        <topology evidence="1">Multi-pass membrane protein</topology>
    </subcellularLocation>
</comment>
<dbReference type="AlphaFoldDB" id="A0A1C4B959"/>
<feature type="transmembrane region" description="Helical" evidence="6">
    <location>
        <begin position="50"/>
        <end position="67"/>
    </location>
</feature>
<name>A0A1C4B959_9LACO</name>
<evidence type="ECO:0000256" key="4">
    <source>
        <dbReference type="ARBA" id="ARBA00022989"/>
    </source>
</evidence>
<keyword evidence="5 6" id="KW-0472">Membrane</keyword>
<proteinExistence type="predicted"/>
<dbReference type="Pfam" id="PF01943">
    <property type="entry name" value="Polysacc_synt"/>
    <property type="match status" value="1"/>
</dbReference>
<evidence type="ECO:0000256" key="1">
    <source>
        <dbReference type="ARBA" id="ARBA00004651"/>
    </source>
</evidence>
<keyword evidence="4 6" id="KW-1133">Transmembrane helix</keyword>
<feature type="transmembrane region" description="Helical" evidence="6">
    <location>
        <begin position="142"/>
        <end position="159"/>
    </location>
</feature>
<keyword evidence="2" id="KW-1003">Cell membrane</keyword>
<dbReference type="PANTHER" id="PTHR30250:SF11">
    <property type="entry name" value="O-ANTIGEN TRANSPORTER-RELATED"/>
    <property type="match status" value="1"/>
</dbReference>
<feature type="transmembrane region" description="Helical" evidence="6">
    <location>
        <begin position="79"/>
        <end position="104"/>
    </location>
</feature>
<gene>
    <name evidence="7" type="ORF">GA0061074_10949</name>
</gene>
<dbReference type="EMBL" id="FMAO01000009">
    <property type="protein sequence ID" value="SCC03383.1"/>
    <property type="molecule type" value="Genomic_DNA"/>
</dbReference>
<reference evidence="8" key="1">
    <citation type="submission" date="2016-08" db="EMBL/GenBank/DDBJ databases">
        <authorList>
            <person name="Varghese N."/>
            <person name="Submissions Spin"/>
        </authorList>
    </citation>
    <scope>NUCLEOTIDE SEQUENCE [LARGE SCALE GENOMIC DNA]</scope>
    <source>
        <strain evidence="8">R-53094</strain>
    </source>
</reference>
<keyword evidence="8" id="KW-1185">Reference proteome</keyword>